<keyword evidence="2" id="KW-1185">Reference proteome</keyword>
<dbReference type="AlphaFoldDB" id="A0A4Z1F676"/>
<accession>A0A4Z1F676</accession>
<evidence type="ECO:0000313" key="2">
    <source>
        <dbReference type="Proteomes" id="UP000297777"/>
    </source>
</evidence>
<reference evidence="1 2" key="1">
    <citation type="submission" date="2017-12" db="EMBL/GenBank/DDBJ databases">
        <title>Comparative genomics of Botrytis spp.</title>
        <authorList>
            <person name="Valero-Jimenez C.A."/>
            <person name="Tapia P."/>
            <person name="Veloso J."/>
            <person name="Silva-Moreno E."/>
            <person name="Staats M."/>
            <person name="Valdes J.H."/>
            <person name="Van Kan J.A.L."/>
        </authorList>
    </citation>
    <scope>NUCLEOTIDE SEQUENCE [LARGE SCALE GENOMIC DNA]</scope>
    <source>
        <strain evidence="1 2">Bt9001</strain>
    </source>
</reference>
<dbReference type="Proteomes" id="UP000297777">
    <property type="component" value="Unassembled WGS sequence"/>
</dbReference>
<name>A0A4Z1F676_9HELO</name>
<sequence>MLRVHFTTQSSLKHCYGKTYLNDSAMEKQSFWSYVNNQLFSYSLKQAPDRLSLDQTITLPENKPFLRIYLDEDHACGVAGLPESWDLFEQWKKIMGLIRNDEEVNNGQRVSGFGRKQK</sequence>
<dbReference type="OrthoDB" id="3502705at2759"/>
<protein>
    <submittedName>
        <fullName evidence="1">Uncharacterized protein</fullName>
    </submittedName>
</protein>
<evidence type="ECO:0000313" key="1">
    <source>
        <dbReference type="EMBL" id="TGO18303.1"/>
    </source>
</evidence>
<organism evidence="1 2">
    <name type="scientific">Botrytis tulipae</name>
    <dbReference type="NCBI Taxonomy" id="87230"/>
    <lineage>
        <taxon>Eukaryota</taxon>
        <taxon>Fungi</taxon>
        <taxon>Dikarya</taxon>
        <taxon>Ascomycota</taxon>
        <taxon>Pezizomycotina</taxon>
        <taxon>Leotiomycetes</taxon>
        <taxon>Helotiales</taxon>
        <taxon>Sclerotiniaceae</taxon>
        <taxon>Botrytis</taxon>
    </lineage>
</organism>
<gene>
    <name evidence="1" type="ORF">BTUL_0011g00150</name>
</gene>
<comment type="caution">
    <text evidence="1">The sequence shown here is derived from an EMBL/GenBank/DDBJ whole genome shotgun (WGS) entry which is preliminary data.</text>
</comment>
<dbReference type="EMBL" id="PQXH01000011">
    <property type="protein sequence ID" value="TGO18303.1"/>
    <property type="molecule type" value="Genomic_DNA"/>
</dbReference>
<proteinExistence type="predicted"/>